<dbReference type="Pfam" id="PF09273">
    <property type="entry name" value="Rubis-subs-bind"/>
    <property type="match status" value="1"/>
</dbReference>
<comment type="caution">
    <text evidence="3">The sequence shown here is derived from an EMBL/GenBank/DDBJ whole genome shotgun (WGS) entry which is preliminary data.</text>
</comment>
<dbReference type="SUPFAM" id="SSF81822">
    <property type="entry name" value="RuBisCo LSMT C-terminal, substrate-binding domain"/>
    <property type="match status" value="1"/>
</dbReference>
<evidence type="ECO:0000259" key="2">
    <source>
        <dbReference type="Pfam" id="PF09273"/>
    </source>
</evidence>
<dbReference type="SUPFAM" id="SSF82199">
    <property type="entry name" value="SET domain"/>
    <property type="match status" value="1"/>
</dbReference>
<accession>A0A8H6CHV9</accession>
<evidence type="ECO:0000313" key="4">
    <source>
        <dbReference type="Proteomes" id="UP000593566"/>
    </source>
</evidence>
<protein>
    <recommendedName>
        <fullName evidence="2">Rubisco LSMT substrate-binding domain-containing protein</fullName>
    </recommendedName>
</protein>
<keyword evidence="4" id="KW-1185">Reference proteome</keyword>
<feature type="compositionally biased region" description="Basic and acidic residues" evidence="1">
    <location>
        <begin position="1"/>
        <end position="12"/>
    </location>
</feature>
<dbReference type="InterPro" id="IPR046341">
    <property type="entry name" value="SET_dom_sf"/>
</dbReference>
<sequence length="275" mass="31440">MAYAFDVEKETSTSEEEDEEEEDDGFSQSAYEMNKGLVPLADLFNAGTSIVRSDFSLIYGMTMVAIKPILKDQQIFNDFGQLPRSDLLNMKRRYGYVTDNYKKWDVVEVDVETLVFAASKYNQLDNRERDARLELAATWQVLQDGYDLSRPPEKGSLEFDQSLILTITALLLDTDAAKQAIARTRTPKQPPLHLLKTLRLVLKEIISDRQKAYKTTLAEDIALLHDLTVQGRRRMAIEVRLGEKEVLSMAALRVDDTIAELREDESTSHVKRRKM</sequence>
<feature type="domain" description="Rubisco LSMT substrate-binding" evidence="2">
    <location>
        <begin position="200"/>
        <end position="247"/>
    </location>
</feature>
<feature type="compositionally biased region" description="Acidic residues" evidence="1">
    <location>
        <begin position="13"/>
        <end position="25"/>
    </location>
</feature>
<evidence type="ECO:0000313" key="3">
    <source>
        <dbReference type="EMBL" id="KAF6223486.1"/>
    </source>
</evidence>
<organism evidence="3 4">
    <name type="scientific">Letharia lupina</name>
    <dbReference type="NCBI Taxonomy" id="560253"/>
    <lineage>
        <taxon>Eukaryota</taxon>
        <taxon>Fungi</taxon>
        <taxon>Dikarya</taxon>
        <taxon>Ascomycota</taxon>
        <taxon>Pezizomycotina</taxon>
        <taxon>Lecanoromycetes</taxon>
        <taxon>OSLEUM clade</taxon>
        <taxon>Lecanoromycetidae</taxon>
        <taxon>Lecanorales</taxon>
        <taxon>Lecanorineae</taxon>
        <taxon>Parmeliaceae</taxon>
        <taxon>Letharia</taxon>
    </lineage>
</organism>
<feature type="region of interest" description="Disordered" evidence="1">
    <location>
        <begin position="1"/>
        <end position="26"/>
    </location>
</feature>
<dbReference type="EMBL" id="JACCJB010000010">
    <property type="protein sequence ID" value="KAF6223486.1"/>
    <property type="molecule type" value="Genomic_DNA"/>
</dbReference>
<dbReference type="GeneID" id="59328748"/>
<gene>
    <name evidence="3" type="ORF">HO133_000329</name>
</gene>
<dbReference type="Proteomes" id="UP000593566">
    <property type="component" value="Unassembled WGS sequence"/>
</dbReference>
<dbReference type="InterPro" id="IPR015353">
    <property type="entry name" value="Rubisco_LSMT_subst-bd"/>
</dbReference>
<reference evidence="3 4" key="1">
    <citation type="journal article" date="2020" name="Genomics">
        <title>Complete, high-quality genomes from long-read metagenomic sequencing of two wolf lichen thalli reveals enigmatic genome architecture.</title>
        <authorList>
            <person name="McKenzie S.K."/>
            <person name="Walston R.F."/>
            <person name="Allen J.L."/>
        </authorList>
    </citation>
    <scope>NUCLEOTIDE SEQUENCE [LARGE SCALE GENOMIC DNA]</scope>
    <source>
        <strain evidence="3">WasteWater1</strain>
    </source>
</reference>
<evidence type="ECO:0000256" key="1">
    <source>
        <dbReference type="SAM" id="MobiDB-lite"/>
    </source>
</evidence>
<name>A0A8H6CHV9_9LECA</name>
<dbReference type="Gene3D" id="3.90.1410.10">
    <property type="entry name" value="set domain protein methyltransferase, domain 1"/>
    <property type="match status" value="1"/>
</dbReference>
<dbReference type="InterPro" id="IPR036464">
    <property type="entry name" value="Rubisco_LSMT_subst-bd_sf"/>
</dbReference>
<dbReference type="Gene3D" id="3.90.1420.10">
    <property type="entry name" value="Rubisco LSMT, substrate-binding domain"/>
    <property type="match status" value="1"/>
</dbReference>
<dbReference type="RefSeq" id="XP_037152703.1">
    <property type="nucleotide sequence ID" value="XM_037291268.1"/>
</dbReference>
<dbReference type="AlphaFoldDB" id="A0A8H6CHV9"/>
<proteinExistence type="predicted"/>